<name>A0ABN6M739_9BACT</name>
<dbReference type="EMBL" id="AP025516">
    <property type="protein sequence ID" value="BDD87621.1"/>
    <property type="molecule type" value="Genomic_DNA"/>
</dbReference>
<organism evidence="1 2">
    <name type="scientific">Desulfofustis limnaeus</name>
    <dbReference type="NCBI Taxonomy" id="2740163"/>
    <lineage>
        <taxon>Bacteria</taxon>
        <taxon>Pseudomonadati</taxon>
        <taxon>Thermodesulfobacteriota</taxon>
        <taxon>Desulfobulbia</taxon>
        <taxon>Desulfobulbales</taxon>
        <taxon>Desulfocapsaceae</taxon>
        <taxon>Desulfofustis</taxon>
    </lineage>
</organism>
<evidence type="ECO:0000313" key="2">
    <source>
        <dbReference type="Proteomes" id="UP000830055"/>
    </source>
</evidence>
<evidence type="ECO:0008006" key="3">
    <source>
        <dbReference type="Google" id="ProtNLM"/>
    </source>
</evidence>
<dbReference type="Proteomes" id="UP000830055">
    <property type="component" value="Chromosome"/>
</dbReference>
<dbReference type="RefSeq" id="WP_284151043.1">
    <property type="nucleotide sequence ID" value="NZ_AP025516.1"/>
</dbReference>
<protein>
    <recommendedName>
        <fullName evidence="3">SGNH/GDSL hydrolase family protein</fullName>
    </recommendedName>
</protein>
<keyword evidence="2" id="KW-1185">Reference proteome</keyword>
<dbReference type="SUPFAM" id="SSF52266">
    <property type="entry name" value="SGNH hydrolase"/>
    <property type="match status" value="1"/>
</dbReference>
<reference evidence="1 2" key="1">
    <citation type="submission" date="2022-01" db="EMBL/GenBank/DDBJ databases">
        <title>Desulfofustis limnae sp. nov., a novel mesophilic sulfate-reducing bacterium isolated from marsh soil.</title>
        <authorList>
            <person name="Watanabe M."/>
            <person name="Takahashi A."/>
            <person name="Kojima H."/>
            <person name="Fukui M."/>
        </authorList>
    </citation>
    <scope>NUCLEOTIDE SEQUENCE [LARGE SCALE GENOMIC DNA]</scope>
    <source>
        <strain evidence="1 2">PPLL</strain>
    </source>
</reference>
<proteinExistence type="predicted"/>
<gene>
    <name evidence="1" type="ORF">DPPLL_19860</name>
</gene>
<accession>A0ABN6M739</accession>
<evidence type="ECO:0000313" key="1">
    <source>
        <dbReference type="EMBL" id="BDD87621.1"/>
    </source>
</evidence>
<sequence>MLRLMAIVREYRVLLLVGFMLVAVEGGVRLVEGHLSGNVNHILEIPAIVRQVEQARNDENTLVLLGNSLLNNATDEAVLRALLPMVASSALAKITPDGSALAEWFCVYNNHLAAAHVPDVLVIGFAWAQLSDQFPINASRLGGFFCGIDDSDRMGATGLTDHRNYLRFLAGKVSHVYVNRELIRNRLLSTVIPDYEIITQRLNSEERQRGGPGRTVYTYSLLTDLLASMHDAGTRVVLIAMPVQTPYQIDEGLLRETERFGVVLLDYRNLFNADEAVFADPIHLNSKGSKRFSTVLAGDLKPFLSQ</sequence>